<feature type="region of interest" description="Disordered" evidence="1">
    <location>
        <begin position="1"/>
        <end position="166"/>
    </location>
</feature>
<feature type="compositionally biased region" description="Polar residues" evidence="1">
    <location>
        <begin position="71"/>
        <end position="81"/>
    </location>
</feature>
<evidence type="ECO:0000256" key="1">
    <source>
        <dbReference type="SAM" id="MobiDB-lite"/>
    </source>
</evidence>
<evidence type="ECO:0000313" key="2">
    <source>
        <dbReference type="EMBL" id="CAA9573065.1"/>
    </source>
</evidence>
<feature type="compositionally biased region" description="Basic and acidic residues" evidence="1">
    <location>
        <begin position="204"/>
        <end position="213"/>
    </location>
</feature>
<dbReference type="AlphaFoldDB" id="A0A6J4VDG5"/>
<feature type="compositionally biased region" description="Basic and acidic residues" evidence="1">
    <location>
        <begin position="156"/>
        <end position="166"/>
    </location>
</feature>
<feature type="compositionally biased region" description="Basic and acidic residues" evidence="1">
    <location>
        <begin position="117"/>
        <end position="126"/>
    </location>
</feature>
<organism evidence="2">
    <name type="scientific">uncultured Thermomicrobiales bacterium</name>
    <dbReference type="NCBI Taxonomy" id="1645740"/>
    <lineage>
        <taxon>Bacteria</taxon>
        <taxon>Pseudomonadati</taxon>
        <taxon>Thermomicrobiota</taxon>
        <taxon>Thermomicrobia</taxon>
        <taxon>Thermomicrobiales</taxon>
        <taxon>environmental samples</taxon>
    </lineage>
</organism>
<reference evidence="2" key="1">
    <citation type="submission" date="2020-02" db="EMBL/GenBank/DDBJ databases">
        <authorList>
            <person name="Meier V. D."/>
        </authorList>
    </citation>
    <scope>NUCLEOTIDE SEQUENCE</scope>
    <source>
        <strain evidence="2">AVDCRST_MAG18</strain>
    </source>
</reference>
<name>A0A6J4VDG5_9BACT</name>
<protein>
    <submittedName>
        <fullName evidence="2">Dipeptide transport system permease protein DppC</fullName>
    </submittedName>
</protein>
<feature type="non-terminal residue" evidence="2">
    <location>
        <position position="312"/>
    </location>
</feature>
<gene>
    <name evidence="2" type="ORF">AVDCRST_MAG18-2206</name>
</gene>
<proteinExistence type="predicted"/>
<feature type="region of interest" description="Disordered" evidence="1">
    <location>
        <begin position="178"/>
        <end position="312"/>
    </location>
</feature>
<feature type="non-terminal residue" evidence="2">
    <location>
        <position position="1"/>
    </location>
</feature>
<feature type="compositionally biased region" description="Basic residues" evidence="1">
    <location>
        <begin position="146"/>
        <end position="155"/>
    </location>
</feature>
<sequence>GRIDAPRQADRTDRSRERGAPRRARRQRRPGAPTYRSLGAFPPPQGRARRHLHPADPGDRRGRRADHRAQRSVQGQHQLVPQTAARRQYPRHRLLRARCPQPPAPCRARLPLGRTGRRGDLRDDRNHPRRAGRLLRRLGRFADHARGRHRPRLPHPHPDHHDRLDPGAEHLQCYARDRPARLAPDRPDRARPLPDPARARIHPRRADDRRVEQPPDLPPHPAERPRPGDRRRDVRDGERDPARSRPLVPGPRGPTADPLLGEYADRRPVADRPRIDALALDPARHRDRPRRPGDQLHRRRSARCPRSVSAAL</sequence>
<dbReference type="EMBL" id="CADCWN010000168">
    <property type="protein sequence ID" value="CAA9573065.1"/>
    <property type="molecule type" value="Genomic_DNA"/>
</dbReference>
<feature type="compositionally biased region" description="Basic residues" evidence="1">
    <location>
        <begin position="127"/>
        <end position="139"/>
    </location>
</feature>
<feature type="compositionally biased region" description="Basic and acidic residues" evidence="1">
    <location>
        <begin position="1"/>
        <end position="20"/>
    </location>
</feature>
<feature type="compositionally biased region" description="Basic and acidic residues" evidence="1">
    <location>
        <begin position="178"/>
        <end position="192"/>
    </location>
</feature>
<accession>A0A6J4VDG5</accession>
<feature type="compositionally biased region" description="Basic and acidic residues" evidence="1">
    <location>
        <begin position="263"/>
        <end position="275"/>
    </location>
</feature>
<feature type="compositionally biased region" description="Basic and acidic residues" evidence="1">
    <location>
        <begin position="221"/>
        <end position="243"/>
    </location>
</feature>